<keyword evidence="3" id="KW-0808">Transferase</keyword>
<dbReference type="AlphaFoldDB" id="A0A2L2YC32"/>
<keyword evidence="1" id="KW-0812">Transmembrane</keyword>
<dbReference type="GO" id="GO:0008757">
    <property type="term" value="F:S-adenosylmethionine-dependent methyltransferase activity"/>
    <property type="evidence" value="ECO:0007669"/>
    <property type="project" value="InterPro"/>
</dbReference>
<accession>A0A2L2YC32</accession>
<proteinExistence type="evidence at transcript level"/>
<dbReference type="Pfam" id="PF08241">
    <property type="entry name" value="Methyltransf_11"/>
    <property type="match status" value="1"/>
</dbReference>
<evidence type="ECO:0000259" key="2">
    <source>
        <dbReference type="Pfam" id="PF08241"/>
    </source>
</evidence>
<reference evidence="3" key="1">
    <citation type="journal article" date="2016" name="Mol. Ecol. Resour.">
        <title>Evaluation of the impact of RNA preservation methods of spiders for de novo transcriptome assembly.</title>
        <authorList>
            <person name="Kono N."/>
            <person name="Nakamura H."/>
            <person name="Ito Y."/>
            <person name="Tomita M."/>
            <person name="Arakawa K."/>
        </authorList>
    </citation>
    <scope>NUCLEOTIDE SEQUENCE</scope>
    <source>
        <tissue evidence="3">Whole body</tissue>
    </source>
</reference>
<dbReference type="EMBL" id="IAAA01018195">
    <property type="protein sequence ID" value="LAA05703.1"/>
    <property type="molecule type" value="mRNA"/>
</dbReference>
<dbReference type="SUPFAM" id="SSF53335">
    <property type="entry name" value="S-adenosyl-L-methionine-dependent methyltransferases"/>
    <property type="match status" value="1"/>
</dbReference>
<dbReference type="Gene3D" id="3.40.50.150">
    <property type="entry name" value="Vaccinia Virus protein VP39"/>
    <property type="match status" value="1"/>
</dbReference>
<organism evidence="3">
    <name type="scientific">Parasteatoda tepidariorum</name>
    <name type="common">Common house spider</name>
    <name type="synonym">Achaearanea tepidariorum</name>
    <dbReference type="NCBI Taxonomy" id="114398"/>
    <lineage>
        <taxon>Eukaryota</taxon>
        <taxon>Metazoa</taxon>
        <taxon>Ecdysozoa</taxon>
        <taxon>Arthropoda</taxon>
        <taxon>Chelicerata</taxon>
        <taxon>Arachnida</taxon>
        <taxon>Araneae</taxon>
        <taxon>Araneomorphae</taxon>
        <taxon>Entelegynae</taxon>
        <taxon>Araneoidea</taxon>
        <taxon>Theridiidae</taxon>
        <taxon>Parasteatoda</taxon>
    </lineage>
</organism>
<dbReference type="PANTHER" id="PTHR45036">
    <property type="entry name" value="METHYLTRANSFERASE LIKE 7B"/>
    <property type="match status" value="1"/>
</dbReference>
<dbReference type="PANTHER" id="PTHR45036:SF1">
    <property type="entry name" value="METHYLTRANSFERASE LIKE 7A"/>
    <property type="match status" value="1"/>
</dbReference>
<name>A0A2L2YC32_PARTP</name>
<dbReference type="InterPro" id="IPR029063">
    <property type="entry name" value="SAM-dependent_MTases_sf"/>
</dbReference>
<dbReference type="InterPro" id="IPR013216">
    <property type="entry name" value="Methyltransf_11"/>
</dbReference>
<evidence type="ECO:0000256" key="1">
    <source>
        <dbReference type="SAM" id="Phobius"/>
    </source>
</evidence>
<dbReference type="CDD" id="cd02440">
    <property type="entry name" value="AdoMet_MTases"/>
    <property type="match status" value="1"/>
</dbReference>
<keyword evidence="1" id="KW-1133">Transmembrane helix</keyword>
<dbReference type="InterPro" id="IPR052356">
    <property type="entry name" value="Thiol_S-MT"/>
</dbReference>
<protein>
    <submittedName>
        <fullName evidence="3">Methyltransferase-like protein 7A</fullName>
    </submittedName>
</protein>
<keyword evidence="3" id="KW-0489">Methyltransferase</keyword>
<feature type="transmembrane region" description="Helical" evidence="1">
    <location>
        <begin position="6"/>
        <end position="30"/>
    </location>
</feature>
<sequence length="250" mass="28459">MEIFIYLILTAIWWVISLSVLLPFLVLLLISETVKDKWLTFIFLKVCGPRFGPKFVPMRKQLFKLLEEHLSKRNKSVPLKMLEIGVGGGANLQFYPENSSLTALDKTPPTLFDKNRKKFPHVNLDGIVVNYAEDMKEVPSGVFDVVVSTHVLCSVTSVDSVMKEVKRVLKPGGKFLFLEHVAFSKTQASYYIIQLFATPLWAIYFDGCFLNRNIADSIKKAGFRDVHCDHTYIPFLPLFFRPHISGIATL</sequence>
<evidence type="ECO:0000313" key="3">
    <source>
        <dbReference type="EMBL" id="LAA05703.1"/>
    </source>
</evidence>
<dbReference type="GO" id="GO:0032259">
    <property type="term" value="P:methylation"/>
    <property type="evidence" value="ECO:0007669"/>
    <property type="project" value="UniProtKB-KW"/>
</dbReference>
<dbReference type="OrthoDB" id="6423379at2759"/>
<feature type="domain" description="Methyltransferase type 11" evidence="2">
    <location>
        <begin position="82"/>
        <end position="177"/>
    </location>
</feature>
<keyword evidence="1" id="KW-0472">Membrane</keyword>